<keyword evidence="1" id="KW-0812">Transmembrane</keyword>
<evidence type="ECO:0000313" key="3">
    <source>
        <dbReference type="Proteomes" id="UP000261811"/>
    </source>
</evidence>
<keyword evidence="1" id="KW-1133">Transmembrane helix</keyword>
<reference evidence="2 3" key="1">
    <citation type="submission" date="2018-08" db="EMBL/GenBank/DDBJ databases">
        <title>Actinomadura jelena sp. nov., a novel Actinomycete isolated from soil in Chad.</title>
        <authorList>
            <person name="Shi L."/>
        </authorList>
    </citation>
    <scope>NUCLEOTIDE SEQUENCE [LARGE SCALE GENOMIC DNA]</scope>
    <source>
        <strain evidence="2 3">NEAU-G17</strain>
    </source>
</reference>
<dbReference type="EMBL" id="QURH01000224">
    <property type="protein sequence ID" value="RFU41258.1"/>
    <property type="molecule type" value="Genomic_DNA"/>
</dbReference>
<evidence type="ECO:0000256" key="1">
    <source>
        <dbReference type="SAM" id="Phobius"/>
    </source>
</evidence>
<dbReference type="RefSeq" id="WP_117357705.1">
    <property type="nucleotide sequence ID" value="NZ_QURH01000224.1"/>
</dbReference>
<evidence type="ECO:0000313" key="2">
    <source>
        <dbReference type="EMBL" id="RFU41258.1"/>
    </source>
</evidence>
<accession>A0A372JPK1</accession>
<proteinExistence type="predicted"/>
<organism evidence="2 3">
    <name type="scientific">Actinomadura logoneensis</name>
    <dbReference type="NCBI Taxonomy" id="2293572"/>
    <lineage>
        <taxon>Bacteria</taxon>
        <taxon>Bacillati</taxon>
        <taxon>Actinomycetota</taxon>
        <taxon>Actinomycetes</taxon>
        <taxon>Streptosporangiales</taxon>
        <taxon>Thermomonosporaceae</taxon>
        <taxon>Actinomadura</taxon>
    </lineage>
</organism>
<dbReference type="AlphaFoldDB" id="A0A372JPK1"/>
<protein>
    <submittedName>
        <fullName evidence="2">Uncharacterized protein</fullName>
    </submittedName>
</protein>
<feature type="transmembrane region" description="Helical" evidence="1">
    <location>
        <begin position="51"/>
        <end position="76"/>
    </location>
</feature>
<keyword evidence="1" id="KW-0472">Membrane</keyword>
<feature type="transmembrane region" description="Helical" evidence="1">
    <location>
        <begin position="21"/>
        <end position="39"/>
    </location>
</feature>
<sequence length="139" mass="14085">MTPATDHRVTHSGRTLTAARVLLALQAVLLAVPAGILLVEGSKGTQSSDELTAGLAPLIVVFGLVVAAFAAAVAACSWKLTAGRGVRIATVVLEVLIALLCLPQSVVAPEDPVPFGFPAMAVLAAAIAVLVGRNVSGRR</sequence>
<name>A0A372JPK1_9ACTN</name>
<feature type="transmembrane region" description="Helical" evidence="1">
    <location>
        <begin position="113"/>
        <end position="132"/>
    </location>
</feature>
<dbReference type="Proteomes" id="UP000261811">
    <property type="component" value="Unassembled WGS sequence"/>
</dbReference>
<comment type="caution">
    <text evidence="2">The sequence shown here is derived from an EMBL/GenBank/DDBJ whole genome shotgun (WGS) entry which is preliminary data.</text>
</comment>
<keyword evidence="3" id="KW-1185">Reference proteome</keyword>
<feature type="transmembrane region" description="Helical" evidence="1">
    <location>
        <begin position="88"/>
        <end position="107"/>
    </location>
</feature>
<gene>
    <name evidence="2" type="ORF">DZF91_12835</name>
</gene>